<keyword evidence="3" id="KW-1185">Reference proteome</keyword>
<comment type="caution">
    <text evidence="2">The sequence shown here is derived from an EMBL/GenBank/DDBJ whole genome shotgun (WGS) entry which is preliminary data.</text>
</comment>
<keyword evidence="1" id="KW-1133">Transmembrane helix</keyword>
<accession>A0ABS5WEX5</accession>
<evidence type="ECO:0000313" key="3">
    <source>
        <dbReference type="Proteomes" id="UP000740413"/>
    </source>
</evidence>
<organism evidence="2 3">
    <name type="scientific">Zobellia barbeyronii</name>
    <dbReference type="NCBI Taxonomy" id="2748009"/>
    <lineage>
        <taxon>Bacteria</taxon>
        <taxon>Pseudomonadati</taxon>
        <taxon>Bacteroidota</taxon>
        <taxon>Flavobacteriia</taxon>
        <taxon>Flavobacteriales</taxon>
        <taxon>Flavobacteriaceae</taxon>
        <taxon>Zobellia</taxon>
    </lineage>
</organism>
<feature type="transmembrane region" description="Helical" evidence="1">
    <location>
        <begin position="168"/>
        <end position="185"/>
    </location>
</feature>
<reference evidence="2 3" key="1">
    <citation type="submission" date="2020-06" db="EMBL/GenBank/DDBJ databases">
        <authorList>
            <person name="Isaeva M.P."/>
            <person name="Chernysheva N.Y."/>
        </authorList>
    </citation>
    <scope>NUCLEOTIDE SEQUENCE [LARGE SCALE GENOMIC DNA]</scope>
    <source>
        <strain evidence="2 3">KMM 6746</strain>
    </source>
</reference>
<keyword evidence="1" id="KW-0812">Transmembrane</keyword>
<gene>
    <name evidence="2" type="ORF">HW347_11775</name>
</gene>
<name>A0ABS5WEX5_9FLAO</name>
<dbReference type="Proteomes" id="UP000740413">
    <property type="component" value="Unassembled WGS sequence"/>
</dbReference>
<dbReference type="RefSeq" id="WP_214612027.1">
    <property type="nucleotide sequence ID" value="NZ_JACATN010000003.1"/>
</dbReference>
<sequence length="193" mass="22146">MSKVVFAHNPDLSNIIISKTDSGQIILQINSSLTAFQQEVIYINGEGSYQSPEDFQNLVLNHFNATFSIIVNKRDTLQFRNPQVFLGHETKLVAEIIGLPETLTTIHLKNELFKDVHNNQSVVIFLLDDFPKEKYTLNKTNTHSIGIELKDGKWKELKTENTDSYFKYLEYAAIPAIVLLLFFVIRKRKNIST</sequence>
<evidence type="ECO:0000256" key="1">
    <source>
        <dbReference type="SAM" id="Phobius"/>
    </source>
</evidence>
<reference evidence="3" key="2">
    <citation type="submission" date="2023-07" db="EMBL/GenBank/DDBJ databases">
        <title>Zobellia barbeyronii sp. nov., a new marine flavobacterium, isolated from green and red algae.</title>
        <authorList>
            <person name="Nedashkovskaya O.I."/>
            <person name="Otstavnykh N."/>
            <person name="Zhukova N."/>
            <person name="Guzev K."/>
            <person name="Chausova V."/>
            <person name="Tekutyeva L."/>
            <person name="Mikhailov V."/>
            <person name="Isaeva M."/>
        </authorList>
    </citation>
    <scope>NUCLEOTIDE SEQUENCE [LARGE SCALE GENOMIC DNA]</scope>
    <source>
        <strain evidence="3">KMM 6746</strain>
    </source>
</reference>
<keyword evidence="1" id="KW-0472">Membrane</keyword>
<dbReference type="EMBL" id="JACATN010000003">
    <property type="protein sequence ID" value="MBT2161946.1"/>
    <property type="molecule type" value="Genomic_DNA"/>
</dbReference>
<evidence type="ECO:0000313" key="2">
    <source>
        <dbReference type="EMBL" id="MBT2161946.1"/>
    </source>
</evidence>
<protein>
    <submittedName>
        <fullName evidence="2">Uncharacterized protein</fullName>
    </submittedName>
</protein>
<proteinExistence type="predicted"/>